<proteinExistence type="predicted"/>
<reference evidence="1 2" key="1">
    <citation type="submission" date="2016-10" db="EMBL/GenBank/DDBJ databases">
        <title>The genome sequence of Colletotrichum fioriniae PJ7.</title>
        <authorList>
            <person name="Baroncelli R."/>
        </authorList>
    </citation>
    <scope>NUCLEOTIDE SEQUENCE [LARGE SCALE GENOMIC DNA]</scope>
    <source>
        <strain evidence="1 2">Tom-12</strain>
    </source>
</reference>
<dbReference type="InterPro" id="IPR036465">
    <property type="entry name" value="vWFA_dom_sf"/>
</dbReference>
<protein>
    <submittedName>
        <fullName evidence="1">Serine/threonine protein kinase</fullName>
    </submittedName>
</protein>
<accession>A0ABQ9R2S2</accession>
<dbReference type="SUPFAM" id="SSF53300">
    <property type="entry name" value="vWA-like"/>
    <property type="match status" value="1"/>
</dbReference>
<keyword evidence="2" id="KW-1185">Reference proteome</keyword>
<dbReference type="GO" id="GO:0004674">
    <property type="term" value="F:protein serine/threonine kinase activity"/>
    <property type="evidence" value="ECO:0007669"/>
    <property type="project" value="UniProtKB-KW"/>
</dbReference>
<comment type="caution">
    <text evidence="1">The sequence shown here is derived from an EMBL/GenBank/DDBJ whole genome shotgun (WGS) entry which is preliminary data.</text>
</comment>
<dbReference type="EMBL" id="MLFU01000038">
    <property type="protein sequence ID" value="KAK1493087.1"/>
    <property type="molecule type" value="Genomic_DNA"/>
</dbReference>
<keyword evidence="1" id="KW-0808">Transferase</keyword>
<evidence type="ECO:0000313" key="2">
    <source>
        <dbReference type="Proteomes" id="UP001227543"/>
    </source>
</evidence>
<evidence type="ECO:0000313" key="1">
    <source>
        <dbReference type="EMBL" id="KAK1493087.1"/>
    </source>
</evidence>
<sequence length="253" mass="28922">MKSEFKGRPLEAFPQLVSALQKLKGEKGRDQMFLVDDSRSMEPHQKKVAASCQVLSYLLKKGEVDPNATFEVYFTSSHPPLQSTRTSELKDNIEKMLFHEDQCNMAPSLDELVSKAIQNKKPVSIYVLTNGHWNLKNRDNFCGVDGPIKRLVTHVRRTNEQQNWIGVQFIRFFDDNENPDDKLGETRLKALDDDLKQQTGMCVDAQLLYKSVMITDSQLETSSTHGILTQMCAKFYLVQSYQMRIILEVLSGL</sequence>
<name>A0ABQ9R2S2_9PEZI</name>
<keyword evidence="1" id="KW-0723">Serine/threonine-protein kinase</keyword>
<keyword evidence="1" id="KW-0418">Kinase</keyword>
<gene>
    <name evidence="1" type="ORF">CTAM01_09495</name>
</gene>
<dbReference type="Proteomes" id="UP001227543">
    <property type="component" value="Unassembled WGS sequence"/>
</dbReference>
<organism evidence="1 2">
    <name type="scientific">Colletotrichum tamarilloi</name>
    <dbReference type="NCBI Taxonomy" id="1209934"/>
    <lineage>
        <taxon>Eukaryota</taxon>
        <taxon>Fungi</taxon>
        <taxon>Dikarya</taxon>
        <taxon>Ascomycota</taxon>
        <taxon>Pezizomycotina</taxon>
        <taxon>Sordariomycetes</taxon>
        <taxon>Hypocreomycetidae</taxon>
        <taxon>Glomerellales</taxon>
        <taxon>Glomerellaceae</taxon>
        <taxon>Colletotrichum</taxon>
        <taxon>Colletotrichum acutatum species complex</taxon>
    </lineage>
</organism>
<dbReference type="GeneID" id="85409752"/>
<dbReference type="RefSeq" id="XP_060379760.1">
    <property type="nucleotide sequence ID" value="XM_060525514.1"/>
</dbReference>